<protein>
    <submittedName>
        <fullName evidence="2">Uncharacterized protein</fullName>
    </submittedName>
</protein>
<proteinExistence type="predicted"/>
<keyword evidence="1" id="KW-1185">Reference proteome</keyword>
<dbReference type="AlphaFoldDB" id="A0A5S6QA92"/>
<name>A0A5S6QA92_TRIMR</name>
<sequence length="87" mass="10207">MVTFKTLCRMTEVAMVEYLQQNGLLHRERKCARDHTMKLKESRRGRCPVWRCQVGGCNQMVSVRCGTWLDGPRRRASIEIAVLFMYI</sequence>
<dbReference type="Proteomes" id="UP000046395">
    <property type="component" value="Unassembled WGS sequence"/>
</dbReference>
<reference evidence="2" key="1">
    <citation type="submission" date="2019-12" db="UniProtKB">
        <authorList>
            <consortium name="WormBaseParasite"/>
        </authorList>
    </citation>
    <scope>IDENTIFICATION</scope>
</reference>
<evidence type="ECO:0000313" key="1">
    <source>
        <dbReference type="Proteomes" id="UP000046395"/>
    </source>
</evidence>
<organism evidence="1 2">
    <name type="scientific">Trichuris muris</name>
    <name type="common">Mouse whipworm</name>
    <dbReference type="NCBI Taxonomy" id="70415"/>
    <lineage>
        <taxon>Eukaryota</taxon>
        <taxon>Metazoa</taxon>
        <taxon>Ecdysozoa</taxon>
        <taxon>Nematoda</taxon>
        <taxon>Enoplea</taxon>
        <taxon>Dorylaimia</taxon>
        <taxon>Trichinellida</taxon>
        <taxon>Trichuridae</taxon>
        <taxon>Trichuris</taxon>
    </lineage>
</organism>
<accession>A0A5S6QA92</accession>
<evidence type="ECO:0000313" key="2">
    <source>
        <dbReference type="WBParaSite" id="TMUE_1000003887.1"/>
    </source>
</evidence>
<dbReference type="WBParaSite" id="TMUE_1000003887.1">
    <property type="protein sequence ID" value="TMUE_1000003887.1"/>
    <property type="gene ID" value="WBGene00298809"/>
</dbReference>